<sequence length="345" mass="37269">MNITILAALAMTTDIETRLTAGRDAALQCESAIAIAMITPEGRAQLSNGKAISAATPLRTASATKTVTAAAALRLVEQGRLDLDAPIADRLDPALTDILEGDGYDPGAMTLRQLLSHSAGLYSHAEDPRYAPAVFADPDHRWTVHEQVALMADYGDPVGAPGEKFEYSDTGYVLVGNMIERATRLPLAAAVRDLLDLDDLRLRESWWDVFEADRARRGRQHVGGEDVTDVHGSADAFGGGGLVMSMRDLATLFRAINEGRLFENAETLEAMRWQGEHENADRYRLGLFANTNPDGNTSWSHSGFWGVLALHQPHTGLTIAGATDEQSDFRCLVGAMRAASHATTD</sequence>
<evidence type="ECO:0000259" key="2">
    <source>
        <dbReference type="Pfam" id="PF00144"/>
    </source>
</evidence>
<evidence type="ECO:0000313" key="4">
    <source>
        <dbReference type="Proteomes" id="UP000698028"/>
    </source>
</evidence>
<name>A0ABS6V3M8_9SPHN</name>
<keyword evidence="1" id="KW-0378">Hydrolase</keyword>
<evidence type="ECO:0000313" key="3">
    <source>
        <dbReference type="EMBL" id="MBW0143693.1"/>
    </source>
</evidence>
<proteinExistence type="predicted"/>
<comment type="caution">
    <text evidence="3">The sequence shown here is derived from an EMBL/GenBank/DDBJ whole genome shotgun (WGS) entry which is preliminary data.</text>
</comment>
<accession>A0ABS6V3M8</accession>
<gene>
    <name evidence="3" type="ORF">KTQ36_00065</name>
</gene>
<keyword evidence="4" id="KW-1185">Reference proteome</keyword>
<dbReference type="PANTHER" id="PTHR43283">
    <property type="entry name" value="BETA-LACTAMASE-RELATED"/>
    <property type="match status" value="1"/>
</dbReference>
<protein>
    <submittedName>
        <fullName evidence="3">Beta-lactamase family protein</fullName>
    </submittedName>
</protein>
<dbReference type="Proteomes" id="UP000698028">
    <property type="component" value="Unassembled WGS sequence"/>
</dbReference>
<dbReference type="Pfam" id="PF00144">
    <property type="entry name" value="Beta-lactamase"/>
    <property type="match status" value="1"/>
</dbReference>
<feature type="domain" description="Beta-lactamase-related" evidence="2">
    <location>
        <begin position="42"/>
        <end position="324"/>
    </location>
</feature>
<dbReference type="EMBL" id="JAHVAH010000001">
    <property type="protein sequence ID" value="MBW0143693.1"/>
    <property type="molecule type" value="Genomic_DNA"/>
</dbReference>
<dbReference type="RefSeq" id="WP_218631764.1">
    <property type="nucleotide sequence ID" value="NZ_JAHVAH010000001.1"/>
</dbReference>
<organism evidence="3 4">
    <name type="scientific">Sphingomicrobium clamense</name>
    <dbReference type="NCBI Taxonomy" id="2851013"/>
    <lineage>
        <taxon>Bacteria</taxon>
        <taxon>Pseudomonadati</taxon>
        <taxon>Pseudomonadota</taxon>
        <taxon>Alphaproteobacteria</taxon>
        <taxon>Sphingomonadales</taxon>
        <taxon>Sphingomonadaceae</taxon>
        <taxon>Sphingomicrobium</taxon>
    </lineage>
</organism>
<dbReference type="PANTHER" id="PTHR43283:SF11">
    <property type="entry name" value="BETA-LACTAMASE-RELATED DOMAIN-CONTAINING PROTEIN"/>
    <property type="match status" value="1"/>
</dbReference>
<dbReference type="InterPro" id="IPR001466">
    <property type="entry name" value="Beta-lactam-related"/>
</dbReference>
<evidence type="ECO:0000256" key="1">
    <source>
        <dbReference type="ARBA" id="ARBA00022801"/>
    </source>
</evidence>
<dbReference type="InterPro" id="IPR050789">
    <property type="entry name" value="Diverse_Enzym_Activities"/>
</dbReference>
<reference evidence="3 4" key="1">
    <citation type="submission" date="2021-07" db="EMBL/GenBank/DDBJ databases">
        <title>The draft genome sequence of Sphingomicrobium sp. B8.</title>
        <authorList>
            <person name="Mu L."/>
        </authorList>
    </citation>
    <scope>NUCLEOTIDE SEQUENCE [LARGE SCALE GENOMIC DNA]</scope>
    <source>
        <strain evidence="3 4">B8</strain>
    </source>
</reference>